<keyword evidence="2" id="KW-1185">Reference proteome</keyword>
<gene>
    <name evidence="1" type="ORF">O3M35_005011</name>
</gene>
<dbReference type="EMBL" id="JAPXFL010000002">
    <property type="protein sequence ID" value="KAK9510170.1"/>
    <property type="molecule type" value="Genomic_DNA"/>
</dbReference>
<evidence type="ECO:0008006" key="3">
    <source>
        <dbReference type="Google" id="ProtNLM"/>
    </source>
</evidence>
<dbReference type="CDD" id="cd00096">
    <property type="entry name" value="Ig"/>
    <property type="match status" value="1"/>
</dbReference>
<dbReference type="Proteomes" id="UP001461498">
    <property type="component" value="Unassembled WGS sequence"/>
</dbReference>
<protein>
    <recommendedName>
        <fullName evidence="3">Ig-like domain-containing protein</fullName>
    </recommendedName>
</protein>
<accession>A0AAW1DJC1</accession>
<dbReference type="SUPFAM" id="SSF48726">
    <property type="entry name" value="Immunoglobulin"/>
    <property type="match status" value="1"/>
</dbReference>
<comment type="caution">
    <text evidence="1">The sequence shown here is derived from an EMBL/GenBank/DDBJ whole genome shotgun (WGS) entry which is preliminary data.</text>
</comment>
<reference evidence="1 2" key="1">
    <citation type="submission" date="2022-12" db="EMBL/GenBank/DDBJ databases">
        <title>Chromosome-level genome assembly of true bugs.</title>
        <authorList>
            <person name="Ma L."/>
            <person name="Li H."/>
        </authorList>
    </citation>
    <scope>NUCLEOTIDE SEQUENCE [LARGE SCALE GENOMIC DNA]</scope>
    <source>
        <strain evidence="1">Lab_2022b</strain>
    </source>
</reference>
<dbReference type="Gene3D" id="2.60.40.10">
    <property type="entry name" value="Immunoglobulins"/>
    <property type="match status" value="1"/>
</dbReference>
<dbReference type="InterPro" id="IPR013783">
    <property type="entry name" value="Ig-like_fold"/>
</dbReference>
<name>A0AAW1DJC1_9HEMI</name>
<dbReference type="InterPro" id="IPR036179">
    <property type="entry name" value="Ig-like_dom_sf"/>
</dbReference>
<evidence type="ECO:0000313" key="2">
    <source>
        <dbReference type="Proteomes" id="UP001461498"/>
    </source>
</evidence>
<proteinExistence type="predicted"/>
<sequence>MAWKKDIAILTAGNVKVTPDVRLRLVGQNYDLELKDLVMMDAGEYVCQVATLLPIEITHTLEILGKSN</sequence>
<organism evidence="1 2">
    <name type="scientific">Rhynocoris fuscipes</name>
    <dbReference type="NCBI Taxonomy" id="488301"/>
    <lineage>
        <taxon>Eukaryota</taxon>
        <taxon>Metazoa</taxon>
        <taxon>Ecdysozoa</taxon>
        <taxon>Arthropoda</taxon>
        <taxon>Hexapoda</taxon>
        <taxon>Insecta</taxon>
        <taxon>Pterygota</taxon>
        <taxon>Neoptera</taxon>
        <taxon>Paraneoptera</taxon>
        <taxon>Hemiptera</taxon>
        <taxon>Heteroptera</taxon>
        <taxon>Panheteroptera</taxon>
        <taxon>Cimicomorpha</taxon>
        <taxon>Reduviidae</taxon>
        <taxon>Harpactorinae</taxon>
        <taxon>Harpactorini</taxon>
        <taxon>Rhynocoris</taxon>
    </lineage>
</organism>
<evidence type="ECO:0000313" key="1">
    <source>
        <dbReference type="EMBL" id="KAK9510170.1"/>
    </source>
</evidence>
<dbReference type="AlphaFoldDB" id="A0AAW1DJC1"/>